<reference evidence="2" key="1">
    <citation type="journal article" date="2019" name="Int. J. Syst. Evol. Microbiol.">
        <title>The Global Catalogue of Microorganisms (GCM) 10K type strain sequencing project: providing services to taxonomists for standard genome sequencing and annotation.</title>
        <authorList>
            <consortium name="The Broad Institute Genomics Platform"/>
            <consortium name="The Broad Institute Genome Sequencing Center for Infectious Disease"/>
            <person name="Wu L."/>
            <person name="Ma J."/>
        </authorList>
    </citation>
    <scope>NUCLEOTIDE SEQUENCE [LARGE SCALE GENOMIC DNA]</scope>
    <source>
        <strain evidence="2">JCM 16112</strain>
    </source>
</reference>
<comment type="caution">
    <text evidence="1">The sequence shown here is derived from an EMBL/GenBank/DDBJ whole genome shotgun (WGS) entry which is preliminary data.</text>
</comment>
<keyword evidence="2" id="KW-1185">Reference proteome</keyword>
<proteinExistence type="predicted"/>
<evidence type="ECO:0000313" key="1">
    <source>
        <dbReference type="EMBL" id="GAA0877794.1"/>
    </source>
</evidence>
<gene>
    <name evidence="1" type="ORF">GCM10009119_07620</name>
</gene>
<name>A0ABP3YC64_9BACT</name>
<dbReference type="Proteomes" id="UP001500469">
    <property type="component" value="Unassembled WGS sequence"/>
</dbReference>
<evidence type="ECO:0000313" key="2">
    <source>
        <dbReference type="Proteomes" id="UP001500469"/>
    </source>
</evidence>
<dbReference type="EMBL" id="BAAAFI010000002">
    <property type="protein sequence ID" value="GAA0877794.1"/>
    <property type="molecule type" value="Genomic_DNA"/>
</dbReference>
<accession>A0ABP3YC64</accession>
<dbReference type="RefSeq" id="WP_343848569.1">
    <property type="nucleotide sequence ID" value="NZ_BAAAFI010000002.1"/>
</dbReference>
<organism evidence="1 2">
    <name type="scientific">Algoriphagus jejuensis</name>
    <dbReference type="NCBI Taxonomy" id="419934"/>
    <lineage>
        <taxon>Bacteria</taxon>
        <taxon>Pseudomonadati</taxon>
        <taxon>Bacteroidota</taxon>
        <taxon>Cytophagia</taxon>
        <taxon>Cytophagales</taxon>
        <taxon>Cyclobacteriaceae</taxon>
        <taxon>Algoriphagus</taxon>
    </lineage>
</organism>
<sequence>MKITKEQFEEMKAKYDKEIKKGKPAKGPKRDVENQTNWESYSKEDLMEVLNQDGVIGLKFHLTEYTKEVAEEFHGADAEQYIGRINLVYSPVYASSGIDRSGRVQGSEEYYDRGQTCPPYCE</sequence>
<protein>
    <submittedName>
        <fullName evidence="1">Uncharacterized protein</fullName>
    </submittedName>
</protein>